<dbReference type="InterPro" id="IPR010994">
    <property type="entry name" value="RuvA_2-like"/>
</dbReference>
<gene>
    <name evidence="2" type="ORF">PYX00_008428</name>
</gene>
<name>A0AAW2HNP1_9NEOP</name>
<reference evidence="2" key="1">
    <citation type="journal article" date="2024" name="Gigascience">
        <title>Chromosome-level genome of the poultry shaft louse Menopon gallinae provides insight into the host-switching and adaptive evolution of parasitic lice.</title>
        <authorList>
            <person name="Xu Y."/>
            <person name="Ma L."/>
            <person name="Liu S."/>
            <person name="Liang Y."/>
            <person name="Liu Q."/>
            <person name="He Z."/>
            <person name="Tian L."/>
            <person name="Duan Y."/>
            <person name="Cai W."/>
            <person name="Li H."/>
            <person name="Song F."/>
        </authorList>
    </citation>
    <scope>NUCLEOTIDE SEQUENCE</scope>
    <source>
        <strain evidence="2">Cailab_2023a</strain>
    </source>
</reference>
<proteinExistence type="predicted"/>
<dbReference type="AlphaFoldDB" id="A0AAW2HNP1"/>
<dbReference type="PANTHER" id="PTHR31786">
    <property type="entry name" value="FANCONI ANEMIA CORE COMPLEX-ASSOCIATED PROTEIN 24"/>
    <property type="match status" value="1"/>
</dbReference>
<dbReference type="EMBL" id="JARGDH010000004">
    <property type="protein sequence ID" value="KAL0271288.1"/>
    <property type="molecule type" value="Genomic_DNA"/>
</dbReference>
<accession>A0AAW2HNP1</accession>
<dbReference type="Pfam" id="PF17949">
    <property type="entry name" value="PND"/>
    <property type="match status" value="1"/>
</dbReference>
<dbReference type="Gene3D" id="1.10.150.20">
    <property type="entry name" value="5' to 3' exonuclease, C-terminal subdomain"/>
    <property type="match status" value="1"/>
</dbReference>
<evidence type="ECO:0000259" key="1">
    <source>
        <dbReference type="Pfam" id="PF17949"/>
    </source>
</evidence>
<dbReference type="PANTHER" id="PTHR31786:SF2">
    <property type="entry name" value="FANCONI ANEMIA CORE COMPLEX-ASSOCIATED PROTEIN 24"/>
    <property type="match status" value="1"/>
</dbReference>
<dbReference type="InterPro" id="IPR026985">
    <property type="entry name" value="FAAP24"/>
</dbReference>
<dbReference type="Gene3D" id="3.40.50.10130">
    <property type="match status" value="1"/>
</dbReference>
<dbReference type="GO" id="GO:0036297">
    <property type="term" value="P:interstrand cross-link repair"/>
    <property type="evidence" value="ECO:0007669"/>
    <property type="project" value="InterPro"/>
</dbReference>
<protein>
    <recommendedName>
        <fullName evidence="1">Fanconi anemia core complex-associated protein 24 pseudonuclease domain-containing protein</fullName>
    </recommendedName>
</protein>
<dbReference type="SUPFAM" id="SSF47781">
    <property type="entry name" value="RuvA domain 2-like"/>
    <property type="match status" value="1"/>
</dbReference>
<dbReference type="GO" id="GO:0003682">
    <property type="term" value="F:chromatin binding"/>
    <property type="evidence" value="ECO:0007669"/>
    <property type="project" value="TreeGrafter"/>
</dbReference>
<dbReference type="Pfam" id="PF14520">
    <property type="entry name" value="HHH_5"/>
    <property type="match status" value="1"/>
</dbReference>
<comment type="caution">
    <text evidence="2">The sequence shown here is derived from an EMBL/GenBank/DDBJ whole genome shotgun (WGS) entry which is preliminary data.</text>
</comment>
<feature type="domain" description="Fanconi anemia core complex-associated protein 24 pseudonuclease" evidence="1">
    <location>
        <begin position="10"/>
        <end position="125"/>
    </location>
</feature>
<dbReference type="GO" id="GO:0043240">
    <property type="term" value="C:Fanconi anaemia nuclear complex"/>
    <property type="evidence" value="ECO:0007669"/>
    <property type="project" value="InterPro"/>
</dbReference>
<evidence type="ECO:0000313" key="2">
    <source>
        <dbReference type="EMBL" id="KAL0271288.1"/>
    </source>
</evidence>
<sequence>MVTPVRGKFSVPPGGILIHKKWRNTKLTNDLRAVFNTISHGDIDPYDFLLYGDKPVIYIPESDLVTVINPGKYTNARKDATIIAIRNTITAEQYSNLQDALVINNDLKLIPLGDPSEIPELLHQLSFTDSTPKKSVITDYPQINMLLTIPGLGKQKAEKLLNTFGTIERIASSPVSELSSAVGLNLAAEVYNYFN</sequence>
<organism evidence="2">
    <name type="scientific">Menopon gallinae</name>
    <name type="common">poultry shaft louse</name>
    <dbReference type="NCBI Taxonomy" id="328185"/>
    <lineage>
        <taxon>Eukaryota</taxon>
        <taxon>Metazoa</taxon>
        <taxon>Ecdysozoa</taxon>
        <taxon>Arthropoda</taxon>
        <taxon>Hexapoda</taxon>
        <taxon>Insecta</taxon>
        <taxon>Pterygota</taxon>
        <taxon>Neoptera</taxon>
        <taxon>Paraneoptera</taxon>
        <taxon>Psocodea</taxon>
        <taxon>Troctomorpha</taxon>
        <taxon>Phthiraptera</taxon>
        <taxon>Amblycera</taxon>
        <taxon>Menoponidae</taxon>
        <taxon>Menopon</taxon>
    </lineage>
</organism>
<dbReference type="InterPro" id="IPR040646">
    <property type="entry name" value="PND"/>
</dbReference>